<feature type="non-terminal residue" evidence="2">
    <location>
        <position position="1"/>
    </location>
</feature>
<evidence type="ECO:0000313" key="3">
    <source>
        <dbReference type="Proteomes" id="UP000054549"/>
    </source>
</evidence>
<dbReference type="InParanoid" id="A0A0C2WW30"/>
<dbReference type="CDD" id="cd19757">
    <property type="entry name" value="Bbox1"/>
    <property type="match status" value="1"/>
</dbReference>
<reference evidence="2 3" key="1">
    <citation type="submission" date="2014-04" db="EMBL/GenBank/DDBJ databases">
        <title>Evolutionary Origins and Diversification of the Mycorrhizal Mutualists.</title>
        <authorList>
            <consortium name="DOE Joint Genome Institute"/>
            <consortium name="Mycorrhizal Genomics Consortium"/>
            <person name="Kohler A."/>
            <person name="Kuo A."/>
            <person name="Nagy L.G."/>
            <person name="Floudas D."/>
            <person name="Copeland A."/>
            <person name="Barry K.W."/>
            <person name="Cichocki N."/>
            <person name="Veneault-Fourrey C."/>
            <person name="LaButti K."/>
            <person name="Lindquist E.A."/>
            <person name="Lipzen A."/>
            <person name="Lundell T."/>
            <person name="Morin E."/>
            <person name="Murat C."/>
            <person name="Riley R."/>
            <person name="Ohm R."/>
            <person name="Sun H."/>
            <person name="Tunlid A."/>
            <person name="Henrissat B."/>
            <person name="Grigoriev I.V."/>
            <person name="Hibbett D.S."/>
            <person name="Martin F."/>
        </authorList>
    </citation>
    <scope>NUCLEOTIDE SEQUENCE [LARGE SCALE GENOMIC DNA]</scope>
    <source>
        <strain evidence="2 3">Koide BX008</strain>
    </source>
</reference>
<accession>A0A0C2WW30</accession>
<organism evidence="2 3">
    <name type="scientific">Amanita muscaria (strain Koide BX008)</name>
    <dbReference type="NCBI Taxonomy" id="946122"/>
    <lineage>
        <taxon>Eukaryota</taxon>
        <taxon>Fungi</taxon>
        <taxon>Dikarya</taxon>
        <taxon>Basidiomycota</taxon>
        <taxon>Agaricomycotina</taxon>
        <taxon>Agaricomycetes</taxon>
        <taxon>Agaricomycetidae</taxon>
        <taxon>Agaricales</taxon>
        <taxon>Pluteineae</taxon>
        <taxon>Amanitaceae</taxon>
        <taxon>Amanita</taxon>
    </lineage>
</organism>
<dbReference type="EMBL" id="KN818297">
    <property type="protein sequence ID" value="KIL60543.1"/>
    <property type="molecule type" value="Genomic_DNA"/>
</dbReference>
<dbReference type="Pfam" id="PF18803">
    <property type="entry name" value="CxC2"/>
    <property type="match status" value="1"/>
</dbReference>
<keyword evidence="3" id="KW-1185">Reference proteome</keyword>
<proteinExistence type="predicted"/>
<evidence type="ECO:0000259" key="1">
    <source>
        <dbReference type="Pfam" id="PF18803"/>
    </source>
</evidence>
<dbReference type="InterPro" id="IPR041457">
    <property type="entry name" value="CxC2_KDZ-assoc"/>
</dbReference>
<dbReference type="AlphaFoldDB" id="A0A0C2WW30"/>
<gene>
    <name evidence="2" type="ORF">M378DRAFT_83626</name>
</gene>
<feature type="domain" description="CxC2-like cysteine cluster KDZ transposase-associated" evidence="1">
    <location>
        <begin position="80"/>
        <end position="187"/>
    </location>
</feature>
<dbReference type="Proteomes" id="UP000054549">
    <property type="component" value="Unassembled WGS sequence"/>
</dbReference>
<protein>
    <recommendedName>
        <fullName evidence="1">CxC2-like cysteine cluster KDZ transposase-associated domain-containing protein</fullName>
    </recommendedName>
</protein>
<name>A0A0C2WW30_AMAMK</name>
<dbReference type="STRING" id="946122.A0A0C2WW30"/>
<dbReference type="OrthoDB" id="3235114at2759"/>
<sequence length="257" mass="29497">RPLHHWIPEIDGFLQELLRHEGRGSMVSCHGCQMDSATYRCMDCLRNDLYCKACIVTSHNTAPFHKIQEWTGHCFSRTSLRALGMQIQLNHPYGQQCYNPIRSYNDDFTVIDLNGIHTVAVDYCNCHLTLPRAVQLLRFCLYPATVIDPKTAATFQVLEFFQLTTLVSKISAFDFYMTLSRRTDNTGTQDIPSRYPSFLLMVRQWRHLKLLKRMGRGHHTAGRSVTKEGECAVLCPACPQPGRNLPSDWMKESGKRQ</sequence>
<dbReference type="HOGENOM" id="CLU_003703_1_0_1"/>
<evidence type="ECO:0000313" key="2">
    <source>
        <dbReference type="EMBL" id="KIL60543.1"/>
    </source>
</evidence>